<proteinExistence type="predicted"/>
<protein>
    <submittedName>
        <fullName evidence="2">Uncharacterized protein</fullName>
    </submittedName>
</protein>
<comment type="caution">
    <text evidence="2">The sequence shown here is derived from an EMBL/GenBank/DDBJ whole genome shotgun (WGS) entry which is preliminary data.</text>
</comment>
<name>A0A7Y0VBJ9_STRSA</name>
<evidence type="ECO:0000313" key="2">
    <source>
        <dbReference type="EMBL" id="NMX24834.1"/>
    </source>
</evidence>
<reference evidence="2" key="1">
    <citation type="submission" date="2020-04" db="EMBL/GenBank/DDBJ databases">
        <authorList>
            <person name="Chakraborty B."/>
            <person name="Walker A.R."/>
            <person name="Burne R.A."/>
        </authorList>
    </citation>
    <scope>NUCLEOTIDE SEQUENCE [LARGE SCALE GENOMIC DNA]</scope>
    <source>
        <strain evidence="2">BCA8</strain>
    </source>
</reference>
<organism evidence="2">
    <name type="scientific">Streptococcus sanguinis</name>
    <dbReference type="NCBI Taxonomy" id="1305"/>
    <lineage>
        <taxon>Bacteria</taxon>
        <taxon>Bacillati</taxon>
        <taxon>Bacillota</taxon>
        <taxon>Bacilli</taxon>
        <taxon>Lactobacillales</taxon>
        <taxon>Streptococcaceae</taxon>
        <taxon>Streptococcus</taxon>
    </lineage>
</organism>
<dbReference type="EMBL" id="JABBCN010000003">
    <property type="protein sequence ID" value="NMX24834.1"/>
    <property type="molecule type" value="Genomic_DNA"/>
</dbReference>
<accession>A0A7Y0VBJ9</accession>
<dbReference type="AlphaFoldDB" id="A0A7Y0VBJ9"/>
<feature type="compositionally biased region" description="Pro residues" evidence="1">
    <location>
        <begin position="24"/>
        <end position="36"/>
    </location>
</feature>
<feature type="compositionally biased region" description="Basic and acidic residues" evidence="1">
    <location>
        <begin position="1"/>
        <end position="11"/>
    </location>
</feature>
<feature type="region of interest" description="Disordered" evidence="1">
    <location>
        <begin position="1"/>
        <end position="60"/>
    </location>
</feature>
<gene>
    <name evidence="2" type="ORF">HGP05_09120</name>
</gene>
<sequence>MIPAEHKKAAEDAYYGRQGQAQPSPAPAPASEPTPSPSDKEEEVAKKKAYLAQQLGTMKA</sequence>
<evidence type="ECO:0000256" key="1">
    <source>
        <dbReference type="SAM" id="MobiDB-lite"/>
    </source>
</evidence>